<keyword evidence="2" id="KW-1185">Reference proteome</keyword>
<dbReference type="EMBL" id="JASBWS010000153">
    <property type="protein sequence ID" value="KAJ9093512.1"/>
    <property type="molecule type" value="Genomic_DNA"/>
</dbReference>
<evidence type="ECO:0000313" key="2">
    <source>
        <dbReference type="Proteomes" id="UP001230649"/>
    </source>
</evidence>
<comment type="caution">
    <text evidence="1">The sequence shown here is derived from an EMBL/GenBank/DDBJ whole genome shotgun (WGS) entry which is preliminary data.</text>
</comment>
<dbReference type="Proteomes" id="UP001230649">
    <property type="component" value="Unassembled WGS sequence"/>
</dbReference>
<proteinExistence type="predicted"/>
<gene>
    <name evidence="1" type="ORF">QFC20_007115</name>
</gene>
<protein>
    <submittedName>
        <fullName evidence="1">Uncharacterized protein</fullName>
    </submittedName>
</protein>
<sequence length="405" mass="44001">MFTDLVRVVALAAPLATTFLGAVTLNANGANAASLHTPAINRRSNQHARLASAHEAKRSTGKKLRRRGDGKSCKIRSTGQITAVEDVVTTAASNAWVEPSSTQAADAWSSTVEASSAAPTSTYEAAQTTESSTPSSTSSEAAVVTSSPGSGTNDKSFGLAWPNGDWQAEGQPGYIGQYVGARTGWYYTWGPNGCAKADALGLEFAPMMWGRKDANSDWWNAVNSWGSNVQAVLFFNEPNEISQSNISPEDAVPIWKEYMSPLKAKGYKLGMAAPTNAPSGLEWVKKFVQLCPECDYDFQPLHWYDVKAVGFQEYVESFYQATGKPIWVTEYACQSFNAGTPQCTEGETWGLHQEMAKWFDAQSYVERYSPFGAMRQMQGVNEANRLMDASGYITTLGDWVSTTVL</sequence>
<name>A0ACC2V4I0_9TREE</name>
<evidence type="ECO:0000313" key="1">
    <source>
        <dbReference type="EMBL" id="KAJ9093512.1"/>
    </source>
</evidence>
<organism evidence="1 2">
    <name type="scientific">Naganishia adeliensis</name>
    <dbReference type="NCBI Taxonomy" id="92952"/>
    <lineage>
        <taxon>Eukaryota</taxon>
        <taxon>Fungi</taxon>
        <taxon>Dikarya</taxon>
        <taxon>Basidiomycota</taxon>
        <taxon>Agaricomycotina</taxon>
        <taxon>Tremellomycetes</taxon>
        <taxon>Filobasidiales</taxon>
        <taxon>Filobasidiaceae</taxon>
        <taxon>Naganishia</taxon>
    </lineage>
</organism>
<reference evidence="1" key="1">
    <citation type="submission" date="2023-04" db="EMBL/GenBank/DDBJ databases">
        <title>Draft Genome sequencing of Naganishia species isolated from polar environments using Oxford Nanopore Technology.</title>
        <authorList>
            <person name="Leo P."/>
            <person name="Venkateswaran K."/>
        </authorList>
    </citation>
    <scope>NUCLEOTIDE SEQUENCE</scope>
    <source>
        <strain evidence="1">MNA-CCFEE 5262</strain>
    </source>
</reference>
<accession>A0ACC2V4I0</accession>